<dbReference type="CDD" id="cd00057">
    <property type="entry name" value="FA58C"/>
    <property type="match status" value="1"/>
</dbReference>
<keyword evidence="6 10" id="KW-1133">Transmembrane helix</keyword>
<dbReference type="SMART" id="SM00231">
    <property type="entry name" value="FA58C"/>
    <property type="match status" value="1"/>
</dbReference>
<organism evidence="15 16">
    <name type="scientific">Macrostomum lignano</name>
    <dbReference type="NCBI Taxonomy" id="282301"/>
    <lineage>
        <taxon>Eukaryota</taxon>
        <taxon>Metazoa</taxon>
        <taxon>Spiralia</taxon>
        <taxon>Lophotrochozoa</taxon>
        <taxon>Platyhelminthes</taxon>
        <taxon>Rhabditophora</taxon>
        <taxon>Macrostomorpha</taxon>
        <taxon>Macrostomida</taxon>
        <taxon>Macrostomidae</taxon>
        <taxon>Macrostomum</taxon>
    </lineage>
</organism>
<dbReference type="Gene3D" id="2.60.120.1000">
    <property type="match status" value="1"/>
</dbReference>
<dbReference type="FunFam" id="2.60.120.260:FF:000016">
    <property type="entry name" value="Contactin-associated protein-like 4 isoform 1"/>
    <property type="match status" value="1"/>
</dbReference>
<feature type="domain" description="F5/8 type C" evidence="12">
    <location>
        <begin position="22"/>
        <end position="184"/>
    </location>
</feature>
<feature type="signal peptide" evidence="11">
    <location>
        <begin position="1"/>
        <end position="16"/>
    </location>
</feature>
<dbReference type="Pfam" id="PF00754">
    <property type="entry name" value="F5_F8_type_C"/>
    <property type="match status" value="1"/>
</dbReference>
<dbReference type="PROSITE" id="PS50022">
    <property type="entry name" value="FA58C_3"/>
    <property type="match status" value="1"/>
</dbReference>
<dbReference type="InterPro" id="IPR050372">
    <property type="entry name" value="Neurexin-related_CASP"/>
</dbReference>
<evidence type="ECO:0000256" key="7">
    <source>
        <dbReference type="ARBA" id="ARBA00023136"/>
    </source>
</evidence>
<keyword evidence="8" id="KW-1015">Disulfide bond</keyword>
<dbReference type="InterPro" id="IPR013320">
    <property type="entry name" value="ConA-like_dom_sf"/>
</dbReference>
<dbReference type="CDD" id="cd00110">
    <property type="entry name" value="LamG"/>
    <property type="match status" value="4"/>
</dbReference>
<dbReference type="OrthoDB" id="26719at2759"/>
<evidence type="ECO:0000256" key="2">
    <source>
        <dbReference type="ARBA" id="ARBA00010241"/>
    </source>
</evidence>
<dbReference type="SMART" id="SM00282">
    <property type="entry name" value="LamG"/>
    <property type="match status" value="4"/>
</dbReference>
<feature type="domain" description="Laminin G" evidence="13">
    <location>
        <begin position="374"/>
        <end position="567"/>
    </location>
</feature>
<comment type="similarity">
    <text evidence="2">Belongs to the neurexin family.</text>
</comment>
<comment type="caution">
    <text evidence="9">Lacks conserved residue(s) required for the propagation of feature annotation.</text>
</comment>
<sequence length="1353" mass="152847">MYFLSFLLFLPAIVVSQRCELFPLIPLGMTDRYNGIPDSNIIASSRLNEQSKAYYGRLHFSDGFLFFRNREGAGSWIAGDQNTDQWLQVDLGERKVVTGVATQGRKGGREWVTEYFVQYADDNDGKNWLYYRDEYGSPYLFTGNIDDQGVAENTFLYPIIARYVRVLPQRWHNLISLRMELYGCSLESYIASYAGQGRIELDMNEGIQTVNDRIQFRFRTQETNGLILYAASHQTDHLVIELYQAKLRISINLGRTPSLSGLNEIFAGSMLDDGLWHDVLIVREQRMLNVSVDRVKVWLELQTEYVHLNLNGKLYLGGIDVFTNKQGILVRNNFTGCIENVWINGLNLIRDARTTPDSSNAISGFSILGAVGSACSMTSASSGIITLASPDAFVKAVRDPGKNLQASMSFRTFQKDTVLIYHPLQTLNGVTDKFVAVDLIETGQIQLVVQLKDTVVKDVNVVYSNRDPLAGKDQFADGLWHTIDVQLSTNSIRVIIDGALYTTVQKLDLNYNTLTYIGWSPDRLSLVNKNWKGFRGCIKQVAVQSKIIDFQVLEKTDMQGTIFNRTCAMRDNCMPNPCKRGANCSQNWDEFFCDCPEGYRDSAVCHESTFFTSCSEMQLLYPTISEKNITIDIDGSQILDPIKVSCVFRDNVVRTIVNHTAKADTLVDGFQLPGSFIYNVDYKTSTTALAELVRRSVSCRQMINYRCRNARLLSRPTLGQTSLFNRAWSWWVSRRGQPRYYWGGSAPGIQRCACGVTGTCQRGAECNCDSFNEVADASDYQQDTGYFTYKEDLPVTQLRFGDTGSTADLKEGQFTLGPLECTGDTLFDNAVTYRKTDATIELERVYSETELDIRFLFKTTQTDAVFFQITGNKTQHFLEARLKRGREIQFSFNAGFGVLSISSVAFSNSPGESQVTVIYNDNEWHIVQFERNRKEFTLRVDQDEIRRDREPADQAFQFLQFDGKLYVGATQNYNEGYLGCLSNLMINGVVQDLRGKVERKEVTYGLLAGCQPRCEENPCLNRAECMEYYSHYYCECGMTPYRGYICGRTVGATFKSSADIIKIDISQPERAKGINTIDEYIQVGFKTRAKVGILMQIRNEDIPANNRLGGPSESLIVRINNAGGITVEINLGFQWYEVTTSSLDVDLTNDQHHTVVVYRTKAGRQVNIKVDDYPVQFRDFSNILSATSDTRLDNPAVIYIGRNSSMPVGFEGCIYNVQFNNFFPLKAAFQEPNNSRVFKSSGITENYCGIEEVLPIDDPAEIRPYPTIPPNLEFARPEDIERQNQIIIILAVVGALALLLLIGVICFFRNYTFERGDYWTNEAKAADLTDDPDVALQHAEGGLPAVRGQEWWL</sequence>
<feature type="domain" description="Laminin G" evidence="13">
    <location>
        <begin position="1052"/>
        <end position="1248"/>
    </location>
</feature>
<dbReference type="InterPro" id="IPR000421">
    <property type="entry name" value="FA58C"/>
</dbReference>
<evidence type="ECO:0008006" key="17">
    <source>
        <dbReference type="Google" id="ProtNLM"/>
    </source>
</evidence>
<dbReference type="SMART" id="SM00181">
    <property type="entry name" value="EGF"/>
    <property type="match status" value="2"/>
</dbReference>
<dbReference type="Gene3D" id="2.60.120.260">
    <property type="entry name" value="Galactose-binding domain-like"/>
    <property type="match status" value="1"/>
</dbReference>
<dbReference type="PANTHER" id="PTHR15036:SF49">
    <property type="entry name" value="AXOTACTIN"/>
    <property type="match status" value="1"/>
</dbReference>
<feature type="chain" id="PRO_5012085859" description="EGF-like domain-containing protein" evidence="11">
    <location>
        <begin position="17"/>
        <end position="1353"/>
    </location>
</feature>
<dbReference type="SUPFAM" id="SSF57196">
    <property type="entry name" value="EGF/Laminin"/>
    <property type="match status" value="1"/>
</dbReference>
<evidence type="ECO:0000256" key="3">
    <source>
        <dbReference type="ARBA" id="ARBA00022536"/>
    </source>
</evidence>
<dbReference type="InterPro" id="IPR000742">
    <property type="entry name" value="EGF"/>
</dbReference>
<keyword evidence="16" id="KW-1185">Reference proteome</keyword>
<dbReference type="CDD" id="cd00053">
    <property type="entry name" value="EGF"/>
    <property type="match status" value="1"/>
</dbReference>
<dbReference type="Gene3D" id="2.10.25.10">
    <property type="entry name" value="Laminin"/>
    <property type="match status" value="2"/>
</dbReference>
<feature type="transmembrane region" description="Helical" evidence="10">
    <location>
        <begin position="1286"/>
        <end position="1308"/>
    </location>
</feature>
<dbReference type="PROSITE" id="PS01186">
    <property type="entry name" value="EGF_2"/>
    <property type="match status" value="1"/>
</dbReference>
<evidence type="ECO:0000313" key="15">
    <source>
        <dbReference type="EMBL" id="PAA92720.1"/>
    </source>
</evidence>
<feature type="domain" description="EGF-like" evidence="14">
    <location>
        <begin position="1011"/>
        <end position="1047"/>
    </location>
</feature>
<evidence type="ECO:0000313" key="16">
    <source>
        <dbReference type="Proteomes" id="UP000215902"/>
    </source>
</evidence>
<evidence type="ECO:0000256" key="4">
    <source>
        <dbReference type="ARBA" id="ARBA00022692"/>
    </source>
</evidence>
<comment type="subcellular location">
    <subcellularLocation>
        <location evidence="1">Membrane</location>
        <topology evidence="1">Single-pass type I membrane protein</topology>
    </subcellularLocation>
</comment>
<evidence type="ECO:0000256" key="5">
    <source>
        <dbReference type="ARBA" id="ARBA00022729"/>
    </source>
</evidence>
<dbReference type="Pfam" id="PF02210">
    <property type="entry name" value="Laminin_G_2"/>
    <property type="match status" value="4"/>
</dbReference>
<dbReference type="PROSITE" id="PS01286">
    <property type="entry name" value="FA58C_2"/>
    <property type="match status" value="1"/>
</dbReference>
<evidence type="ECO:0000256" key="8">
    <source>
        <dbReference type="ARBA" id="ARBA00023157"/>
    </source>
</evidence>
<dbReference type="InterPro" id="IPR008979">
    <property type="entry name" value="Galactose-bd-like_sf"/>
</dbReference>
<dbReference type="Gene3D" id="2.60.120.200">
    <property type="match status" value="4"/>
</dbReference>
<dbReference type="GO" id="GO:0016020">
    <property type="term" value="C:membrane"/>
    <property type="evidence" value="ECO:0007669"/>
    <property type="project" value="UniProtKB-SubCell"/>
</dbReference>
<feature type="domain" description="Laminin G" evidence="13">
    <location>
        <begin position="829"/>
        <end position="1010"/>
    </location>
</feature>
<evidence type="ECO:0000259" key="14">
    <source>
        <dbReference type="PROSITE" id="PS50026"/>
    </source>
</evidence>
<protein>
    <recommendedName>
        <fullName evidence="17">EGF-like domain-containing protein</fullName>
    </recommendedName>
</protein>
<evidence type="ECO:0000256" key="10">
    <source>
        <dbReference type="SAM" id="Phobius"/>
    </source>
</evidence>
<dbReference type="InterPro" id="IPR001791">
    <property type="entry name" value="Laminin_G"/>
</dbReference>
<feature type="domain" description="Laminin G" evidence="13">
    <location>
        <begin position="188"/>
        <end position="375"/>
    </location>
</feature>
<dbReference type="PROSITE" id="PS50026">
    <property type="entry name" value="EGF_3"/>
    <property type="match status" value="2"/>
</dbReference>
<keyword evidence="7 10" id="KW-0472">Membrane</keyword>
<evidence type="ECO:0000256" key="1">
    <source>
        <dbReference type="ARBA" id="ARBA00004479"/>
    </source>
</evidence>
<accession>A0A267H335</accession>
<dbReference type="PANTHER" id="PTHR15036">
    <property type="entry name" value="PIKACHURIN-LIKE PROTEIN"/>
    <property type="match status" value="1"/>
</dbReference>
<keyword evidence="4 10" id="KW-0812">Transmembrane</keyword>
<evidence type="ECO:0000259" key="13">
    <source>
        <dbReference type="PROSITE" id="PS50025"/>
    </source>
</evidence>
<name>A0A267H335_9PLAT</name>
<keyword evidence="5 11" id="KW-0732">Signal</keyword>
<evidence type="ECO:0000256" key="6">
    <source>
        <dbReference type="ARBA" id="ARBA00022989"/>
    </source>
</evidence>
<dbReference type="SUPFAM" id="SSF49785">
    <property type="entry name" value="Galactose-binding domain-like"/>
    <property type="match status" value="1"/>
</dbReference>
<dbReference type="SUPFAM" id="SSF49899">
    <property type="entry name" value="Concanavalin A-like lectins/glucanases"/>
    <property type="match status" value="4"/>
</dbReference>
<evidence type="ECO:0000259" key="12">
    <source>
        <dbReference type="PROSITE" id="PS50022"/>
    </source>
</evidence>
<proteinExistence type="inferred from homology"/>
<dbReference type="PROSITE" id="PS01285">
    <property type="entry name" value="FA58C_1"/>
    <property type="match status" value="1"/>
</dbReference>
<evidence type="ECO:0000256" key="11">
    <source>
        <dbReference type="SAM" id="SignalP"/>
    </source>
</evidence>
<gene>
    <name evidence="15" type="ORF">BOX15_Mlig001539g4</name>
</gene>
<dbReference type="STRING" id="282301.A0A267H335"/>
<reference evidence="15 16" key="1">
    <citation type="submission" date="2017-06" db="EMBL/GenBank/DDBJ databases">
        <title>A platform for efficient transgenesis in Macrostomum lignano, a flatworm model organism for stem cell research.</title>
        <authorList>
            <person name="Berezikov E."/>
        </authorList>
    </citation>
    <scope>NUCLEOTIDE SEQUENCE [LARGE SCALE GENOMIC DNA]</scope>
    <source>
        <strain evidence="15">DV1</strain>
        <tissue evidence="15">Whole organism</tissue>
    </source>
</reference>
<dbReference type="EMBL" id="NIVC01000041">
    <property type="protein sequence ID" value="PAA92720.1"/>
    <property type="molecule type" value="Genomic_DNA"/>
</dbReference>
<dbReference type="PROSITE" id="PS50025">
    <property type="entry name" value="LAM_G_DOMAIN"/>
    <property type="match status" value="4"/>
</dbReference>
<evidence type="ECO:0000256" key="9">
    <source>
        <dbReference type="PROSITE-ProRule" id="PRU00076"/>
    </source>
</evidence>
<comment type="caution">
    <text evidence="15">The sequence shown here is derived from an EMBL/GenBank/DDBJ whole genome shotgun (WGS) entry which is preliminary data.</text>
</comment>
<feature type="domain" description="EGF-like" evidence="14">
    <location>
        <begin position="569"/>
        <end position="606"/>
    </location>
</feature>
<keyword evidence="3 9" id="KW-0245">EGF-like domain</keyword>
<dbReference type="Proteomes" id="UP000215902">
    <property type="component" value="Unassembled WGS sequence"/>
</dbReference>